<evidence type="ECO:0000313" key="3">
    <source>
        <dbReference type="EMBL" id="RDD91000.1"/>
    </source>
</evidence>
<keyword evidence="1" id="KW-0732">Signal</keyword>
<gene>
    <name evidence="3" type="ORF">DVZ84_01920</name>
</gene>
<dbReference type="InterPro" id="IPR010126">
    <property type="entry name" value="Esterase_phb"/>
</dbReference>
<dbReference type="Proteomes" id="UP000253742">
    <property type="component" value="Unassembled WGS sequence"/>
</dbReference>
<dbReference type="SUPFAM" id="SSF53474">
    <property type="entry name" value="alpha/beta-Hydrolases"/>
    <property type="match status" value="2"/>
</dbReference>
<dbReference type="STRING" id="146923.Spa2297_03240"/>
<proteinExistence type="predicted"/>
<evidence type="ECO:0000256" key="1">
    <source>
        <dbReference type="ARBA" id="ARBA00022729"/>
    </source>
</evidence>
<dbReference type="InterPro" id="IPR029058">
    <property type="entry name" value="AB_hydrolase_fold"/>
</dbReference>
<accession>A0A369VGL9</accession>
<protein>
    <submittedName>
        <fullName evidence="3">Esterase</fullName>
    </submittedName>
</protein>
<dbReference type="Gene3D" id="3.40.50.1820">
    <property type="entry name" value="alpha/beta hydrolase"/>
    <property type="match status" value="1"/>
</dbReference>
<name>A0A369VGL9_9ACTN</name>
<dbReference type="AlphaFoldDB" id="A0A369VGL9"/>
<evidence type="ECO:0000256" key="2">
    <source>
        <dbReference type="ARBA" id="ARBA00022801"/>
    </source>
</evidence>
<dbReference type="PANTHER" id="PTHR43037:SF1">
    <property type="entry name" value="BLL1128 PROTEIN"/>
    <property type="match status" value="1"/>
</dbReference>
<dbReference type="InterPro" id="IPR050955">
    <property type="entry name" value="Plant_Biomass_Hydrol_Est"/>
</dbReference>
<dbReference type="PANTHER" id="PTHR43037">
    <property type="entry name" value="UNNAMED PRODUCT-RELATED"/>
    <property type="match status" value="1"/>
</dbReference>
<dbReference type="GO" id="GO:0016787">
    <property type="term" value="F:hydrolase activity"/>
    <property type="evidence" value="ECO:0007669"/>
    <property type="project" value="UniProtKB-KW"/>
</dbReference>
<dbReference type="Pfam" id="PF10503">
    <property type="entry name" value="Esterase_PHB"/>
    <property type="match status" value="1"/>
</dbReference>
<organism evidence="3 4">
    <name type="scientific">Streptomyces parvulus</name>
    <dbReference type="NCBI Taxonomy" id="146923"/>
    <lineage>
        <taxon>Bacteria</taxon>
        <taxon>Bacillati</taxon>
        <taxon>Actinomycetota</taxon>
        <taxon>Actinomycetes</taxon>
        <taxon>Kitasatosporales</taxon>
        <taxon>Streptomycetaceae</taxon>
        <taxon>Streptomyces</taxon>
    </lineage>
</organism>
<reference evidence="3 4" key="1">
    <citation type="submission" date="2018-07" db="EMBL/GenBank/DDBJ databases">
        <title>Genome guided investigation of antibiotics producing actinomycetales strain isolated from a Macau mangrove ecosystem.</title>
        <authorList>
            <person name="Hu D."/>
        </authorList>
    </citation>
    <scope>NUCLEOTIDE SEQUENCE [LARGE SCALE GENOMIC DNA]</scope>
    <source>
        <strain evidence="3 4">2297</strain>
    </source>
</reference>
<evidence type="ECO:0000313" key="4">
    <source>
        <dbReference type="Proteomes" id="UP000253742"/>
    </source>
</evidence>
<dbReference type="OrthoDB" id="9767239at2"/>
<dbReference type="EMBL" id="QQBH01000001">
    <property type="protein sequence ID" value="RDD91000.1"/>
    <property type="molecule type" value="Genomic_DNA"/>
</dbReference>
<dbReference type="NCBIfam" id="TIGR01840">
    <property type="entry name" value="esterase_phb"/>
    <property type="match status" value="1"/>
</dbReference>
<comment type="caution">
    <text evidence="3">The sequence shown here is derived from an EMBL/GenBank/DDBJ whole genome shotgun (WGS) entry which is preliminary data.</text>
</comment>
<keyword evidence="2" id="KW-0378">Hydrolase</keyword>
<sequence length="523" mass="53635">MPHPRPSAVPAARGGVRVWAALLTVLVAAAAFLSVPAAPARAAGLQEVTGFGSNPGNLQMFRYVPDGLPAGRPLVVAMHGCTQNAAAYDDETGWTELADRLRFALLLPQQRSANNANSCFNWFEAGDTARGSGEALSVVQMMDRMRTDTGVAADRSFVTGLSAGGAMTSAMMAAYPDRFDGGAVVAGIPARCATSLTQAFGCMNPGSDRTPAQWGALVRGASSHGGPWPVLSVWHGSTDTTVAPLNRRELVEQWTDVHGTDTTPETSDTVGGYPHQVFEDAAGRPVVESFEITGMGHGQPVDPGTGGGQCGRAAAYVLDVNICAAHHIAKFWGLDAGTDPDPEPGTRTVTVANDDARDGYVKAGADGSGAATGTLESVYGLGVGRGADGRHNRTVLSFDTSALPDDAVVESVRLSLTHASGSGDPWGSPAGNSLTVDARSGCFGACAIEPADWSAPATASAVATVPRFSSGTVSSTEFSGAGLAAVDRAGTTQLRLRFAQAPGSTAYVFVGRGAAATLSVTFH</sequence>
<dbReference type="GO" id="GO:0005576">
    <property type="term" value="C:extracellular region"/>
    <property type="evidence" value="ECO:0007669"/>
    <property type="project" value="InterPro"/>
</dbReference>